<evidence type="ECO:0000256" key="1">
    <source>
        <dbReference type="SAM" id="Phobius"/>
    </source>
</evidence>
<name>A0AB39KNX6_9CAUL</name>
<proteinExistence type="predicted"/>
<keyword evidence="1" id="KW-0472">Membrane</keyword>
<evidence type="ECO:0008006" key="3">
    <source>
        <dbReference type="Google" id="ProtNLM"/>
    </source>
</evidence>
<gene>
    <name evidence="2" type="ORF">ABOZ73_10005</name>
</gene>
<accession>A0AB39KNX6</accession>
<keyword evidence="1" id="KW-0812">Transmembrane</keyword>
<dbReference type="AlphaFoldDB" id="A0AB39KNX6"/>
<dbReference type="EMBL" id="CP158375">
    <property type="protein sequence ID" value="XDO95164.1"/>
    <property type="molecule type" value="Genomic_DNA"/>
</dbReference>
<evidence type="ECO:0000313" key="2">
    <source>
        <dbReference type="EMBL" id="XDO95164.1"/>
    </source>
</evidence>
<feature type="transmembrane region" description="Helical" evidence="1">
    <location>
        <begin position="20"/>
        <end position="39"/>
    </location>
</feature>
<dbReference type="RefSeq" id="WP_369058017.1">
    <property type="nucleotide sequence ID" value="NZ_CP158375.1"/>
</dbReference>
<reference evidence="2" key="1">
    <citation type="submission" date="2024-06" db="EMBL/GenBank/DDBJ databases">
        <title>Caulobacter inopinatus, sp. nov.</title>
        <authorList>
            <person name="Donachie S.P."/>
        </authorList>
    </citation>
    <scope>NUCLEOTIDE SEQUENCE</scope>
    <source>
        <strain evidence="2">73W</strain>
    </source>
</reference>
<protein>
    <recommendedName>
        <fullName evidence="3">TIGR02588 family protein</fullName>
    </recommendedName>
</protein>
<sequence length="131" mass="13673">MARRAKPKAPPTPDIPILEWVSSGIGGLMALALLALVLIDARKEHEPPILRISALETVQTPGGWRVMFEVRNEGGETAAGVHVTGALVDGETAKAVLDVVPGGSTAEGGLFFEGDPRAGRVALRAEGFVKP</sequence>
<keyword evidence="1" id="KW-1133">Transmembrane helix</keyword>
<organism evidence="2">
    <name type="scientific">Caulobacter sp. 73W</name>
    <dbReference type="NCBI Taxonomy" id="3161137"/>
    <lineage>
        <taxon>Bacteria</taxon>
        <taxon>Pseudomonadati</taxon>
        <taxon>Pseudomonadota</taxon>
        <taxon>Alphaproteobacteria</taxon>
        <taxon>Caulobacterales</taxon>
        <taxon>Caulobacteraceae</taxon>
        <taxon>Caulobacter</taxon>
    </lineage>
</organism>